<dbReference type="STRING" id="765915.A0A1Y2H7G9"/>
<reference evidence="5 6" key="1">
    <citation type="submission" date="2016-07" db="EMBL/GenBank/DDBJ databases">
        <title>Pervasive Adenine N6-methylation of Active Genes in Fungi.</title>
        <authorList>
            <consortium name="DOE Joint Genome Institute"/>
            <person name="Mondo S.J."/>
            <person name="Dannebaum R.O."/>
            <person name="Kuo R.C."/>
            <person name="Labutti K."/>
            <person name="Haridas S."/>
            <person name="Kuo A."/>
            <person name="Salamov A."/>
            <person name="Ahrendt S.R."/>
            <person name="Lipzen A."/>
            <person name="Sullivan W."/>
            <person name="Andreopoulos W.B."/>
            <person name="Clum A."/>
            <person name="Lindquist E."/>
            <person name="Daum C."/>
            <person name="Ramamoorthy G.K."/>
            <person name="Gryganskyi A."/>
            <person name="Culley D."/>
            <person name="Magnuson J.K."/>
            <person name="James T.Y."/>
            <person name="O'Malley M.A."/>
            <person name="Stajich J.E."/>
            <person name="Spatafora J.W."/>
            <person name="Visel A."/>
            <person name="Grigoriev I.V."/>
        </authorList>
    </citation>
    <scope>NUCLEOTIDE SEQUENCE [LARGE SCALE GENOMIC DNA]</scope>
    <source>
        <strain evidence="5 6">PL171</strain>
    </source>
</reference>
<keyword evidence="3" id="KW-1133">Transmembrane helix</keyword>
<comment type="similarity">
    <text evidence="1">Belongs to the NAD(P)-dependent epimerase/dehydratase family.</text>
</comment>
<dbReference type="SUPFAM" id="SSF51735">
    <property type="entry name" value="NAD(P)-binding Rossmann-fold domains"/>
    <property type="match status" value="1"/>
</dbReference>
<evidence type="ECO:0000259" key="4">
    <source>
        <dbReference type="Pfam" id="PF01370"/>
    </source>
</evidence>
<dbReference type="Gene3D" id="3.90.25.10">
    <property type="entry name" value="UDP-galactose 4-epimerase, domain 1"/>
    <property type="match status" value="1"/>
</dbReference>
<feature type="region of interest" description="Disordered" evidence="2">
    <location>
        <begin position="327"/>
        <end position="355"/>
    </location>
</feature>
<evidence type="ECO:0000256" key="1">
    <source>
        <dbReference type="ARBA" id="ARBA00007637"/>
    </source>
</evidence>
<feature type="compositionally biased region" description="Acidic residues" evidence="2">
    <location>
        <begin position="329"/>
        <end position="339"/>
    </location>
</feature>
<dbReference type="Gene3D" id="3.40.50.720">
    <property type="entry name" value="NAD(P)-binding Rossmann-like Domain"/>
    <property type="match status" value="1"/>
</dbReference>
<feature type="transmembrane region" description="Helical" evidence="3">
    <location>
        <begin position="357"/>
        <end position="376"/>
    </location>
</feature>
<dbReference type="OrthoDB" id="202470at2759"/>
<evidence type="ECO:0000256" key="3">
    <source>
        <dbReference type="SAM" id="Phobius"/>
    </source>
</evidence>
<feature type="transmembrane region" description="Helical" evidence="3">
    <location>
        <begin position="33"/>
        <end position="54"/>
    </location>
</feature>
<feature type="transmembrane region" description="Helical" evidence="3">
    <location>
        <begin position="216"/>
        <end position="236"/>
    </location>
</feature>
<feature type="transmembrane region" description="Helical" evidence="3">
    <location>
        <begin position="190"/>
        <end position="210"/>
    </location>
</feature>
<organism evidence="5 6">
    <name type="scientific">Catenaria anguillulae PL171</name>
    <dbReference type="NCBI Taxonomy" id="765915"/>
    <lineage>
        <taxon>Eukaryota</taxon>
        <taxon>Fungi</taxon>
        <taxon>Fungi incertae sedis</taxon>
        <taxon>Blastocladiomycota</taxon>
        <taxon>Blastocladiomycetes</taxon>
        <taxon>Blastocladiales</taxon>
        <taxon>Catenariaceae</taxon>
        <taxon>Catenaria</taxon>
    </lineage>
</organism>
<evidence type="ECO:0000313" key="6">
    <source>
        <dbReference type="Proteomes" id="UP000193411"/>
    </source>
</evidence>
<dbReference type="InterPro" id="IPR036291">
    <property type="entry name" value="NAD(P)-bd_dom_sf"/>
</dbReference>
<dbReference type="Pfam" id="PF01370">
    <property type="entry name" value="Epimerase"/>
    <property type="match status" value="1"/>
</dbReference>
<evidence type="ECO:0000256" key="2">
    <source>
        <dbReference type="SAM" id="MobiDB-lite"/>
    </source>
</evidence>
<dbReference type="EMBL" id="MCFL01000084">
    <property type="protein sequence ID" value="ORZ30455.1"/>
    <property type="molecule type" value="Genomic_DNA"/>
</dbReference>
<name>A0A1Y2H7G9_9FUNG</name>
<gene>
    <name evidence="5" type="ORF">BCR44DRAFT_48414</name>
</gene>
<dbReference type="PANTHER" id="PTHR43000">
    <property type="entry name" value="DTDP-D-GLUCOSE 4,6-DEHYDRATASE-RELATED"/>
    <property type="match status" value="1"/>
</dbReference>
<dbReference type="Proteomes" id="UP000193411">
    <property type="component" value="Unassembled WGS sequence"/>
</dbReference>
<feature type="domain" description="NAD-dependent epimerase/dehydratase" evidence="4">
    <location>
        <begin position="406"/>
        <end position="644"/>
    </location>
</feature>
<dbReference type="AlphaFoldDB" id="A0A1Y2H7G9"/>
<feature type="transmembrane region" description="Helical" evidence="3">
    <location>
        <begin position="158"/>
        <end position="178"/>
    </location>
</feature>
<feature type="transmembrane region" description="Helical" evidence="3">
    <location>
        <begin position="288"/>
        <end position="308"/>
    </location>
</feature>
<feature type="transmembrane region" description="Helical" evidence="3">
    <location>
        <begin position="257"/>
        <end position="276"/>
    </location>
</feature>
<feature type="compositionally biased region" description="Acidic residues" evidence="2">
    <location>
        <begin position="909"/>
        <end position="923"/>
    </location>
</feature>
<accession>A0A1Y2H7G9</accession>
<feature type="transmembrane region" description="Helical" evidence="3">
    <location>
        <begin position="74"/>
        <end position="92"/>
    </location>
</feature>
<dbReference type="InterPro" id="IPR001509">
    <property type="entry name" value="Epimerase_deHydtase"/>
</dbReference>
<feature type="region of interest" description="Disordered" evidence="2">
    <location>
        <begin position="907"/>
        <end position="926"/>
    </location>
</feature>
<protein>
    <recommendedName>
        <fullName evidence="4">NAD-dependent epimerase/dehydratase domain-containing protein</fullName>
    </recommendedName>
</protein>
<keyword evidence="3" id="KW-0812">Transmembrane</keyword>
<feature type="transmembrane region" description="Helical" evidence="3">
    <location>
        <begin position="131"/>
        <end position="152"/>
    </location>
</feature>
<comment type="caution">
    <text evidence="5">The sequence shown here is derived from an EMBL/GenBank/DDBJ whole genome shotgun (WGS) entry which is preliminary data.</text>
</comment>
<evidence type="ECO:0000313" key="5">
    <source>
        <dbReference type="EMBL" id="ORZ30455.1"/>
    </source>
</evidence>
<feature type="transmembrane region" description="Helical" evidence="3">
    <location>
        <begin position="98"/>
        <end position="119"/>
    </location>
</feature>
<keyword evidence="3" id="KW-0472">Membrane</keyword>
<keyword evidence="6" id="KW-1185">Reference proteome</keyword>
<sequence length="1056" mass="110417">MPAPSPHAALAAAAALARTLLSSHVLTESPTRTLALALALALIESSTAAIALYWATTPRDAAGNARASVSWTHAFVPGILLAFALATGHAAYQFVPPTLVLAVSVLVTALVSSAILPAVQSHRGILGGGVPPRLVPVLGALAVGVLLLAVVFAPVVDWLPSFFTLSGFVLSICGFALIPAPQLVSVKTLCVASASLFVASVPAGLFTVLLDSRSPFPPVDLLAFALCVGVLALSLAHCSSTTTTSSSSSTSPSRGVASGESAAFLIAALFALALWARGIPSDALATNPMLSVLAFALVYGPAGFLAYLHYRASSNAGRQVTTRYADVSISDDNDDDEHGDMERLGHPPRRSRPSPPLVLAALTGILVSFTLVKLFTTPTPRLVDPCASLLFTRQQPARASPPERKVLITGGAGFIGSHLTSALLALGYSVRILDDFSSGSFHNLVHVAGHAALEVRVGNVLNATQVTSAVKGVDHVYHLAAAAARAGMVDPLVARRALEVNALGTINVLNASRTVGTVRNVVYASSSGCYGSGRGVVSEEGKALGGVSVDATSKFEGEIQMDIYDRIFNLSTTTLRLFSVYGDRQPVSTPLGQLLDQVKNNKTLTIQGEGSQELDFVHVDDAVNTLILAQQHHARVRNQVVNVGTGIGRSLQSVVAMLSSRQTHVPALDLDDASDTLAETCKAKRMLGFAAATNGFDTFLPKLLADTLDPARVTARPTFQALARNLSSTPWLLPPSSLAHVYRPGLYNLTAAAHLATTPLAFLPINATAPDSPQLVVIPYFKQMRMLAQHTYYTAHTLGKVPYMLLVAENTDAARDCLTLNLACFNAEGTPVVVIVARLARMGFTVHVTRLGAAYVRDVWASLNALVHATGAGMLVPAGWKPEAGSGGYVVLPKASALMQAVADAQAAADDDDDGEGEGEGDGQDGAKVRVAFGKGAHYCSSQAECAMAADGKVPVVQFKTAYECMPRAGSPLDDVCDAFAGGHVVYYDAACVKADDEIQGAMSRAGVWWMADGMCPRDKLGCVGVPKSMVGLQEPGMQNECLREGGMAKMVAVEN</sequence>
<proteinExistence type="inferred from homology"/>